<dbReference type="SUPFAM" id="SSF54427">
    <property type="entry name" value="NTF2-like"/>
    <property type="match status" value="1"/>
</dbReference>
<dbReference type="EMBL" id="MRZV01000595">
    <property type="protein sequence ID" value="PIK47211.1"/>
    <property type="molecule type" value="Genomic_DNA"/>
</dbReference>
<dbReference type="InterPro" id="IPR027843">
    <property type="entry name" value="DUF4440"/>
</dbReference>
<keyword evidence="3" id="KW-1185">Reference proteome</keyword>
<protein>
    <recommendedName>
        <fullName evidence="1">DUF4440 domain-containing protein</fullName>
    </recommendedName>
</protein>
<reference evidence="2 3" key="1">
    <citation type="journal article" date="2017" name="PLoS Biol.">
        <title>The sea cucumber genome provides insights into morphological evolution and visceral regeneration.</title>
        <authorList>
            <person name="Zhang X."/>
            <person name="Sun L."/>
            <person name="Yuan J."/>
            <person name="Sun Y."/>
            <person name="Gao Y."/>
            <person name="Zhang L."/>
            <person name="Li S."/>
            <person name="Dai H."/>
            <person name="Hamel J.F."/>
            <person name="Liu C."/>
            <person name="Yu Y."/>
            <person name="Liu S."/>
            <person name="Lin W."/>
            <person name="Guo K."/>
            <person name="Jin S."/>
            <person name="Xu P."/>
            <person name="Storey K.B."/>
            <person name="Huan P."/>
            <person name="Zhang T."/>
            <person name="Zhou Y."/>
            <person name="Zhang J."/>
            <person name="Lin C."/>
            <person name="Li X."/>
            <person name="Xing L."/>
            <person name="Huo D."/>
            <person name="Sun M."/>
            <person name="Wang L."/>
            <person name="Mercier A."/>
            <person name="Li F."/>
            <person name="Yang H."/>
            <person name="Xiang J."/>
        </authorList>
    </citation>
    <scope>NUCLEOTIDE SEQUENCE [LARGE SCALE GENOMIC DNA]</scope>
    <source>
        <strain evidence="2">Shaxun</strain>
        <tissue evidence="2">Muscle</tissue>
    </source>
</reference>
<proteinExistence type="predicted"/>
<name>A0A2G8KGT3_STIJA</name>
<gene>
    <name evidence="2" type="ORF">BSL78_15934</name>
</gene>
<dbReference type="PANTHER" id="PTHR31664">
    <property type="entry name" value="PROTEIN CBG16427"/>
    <property type="match status" value="1"/>
</dbReference>
<dbReference type="CDD" id="cd00531">
    <property type="entry name" value="NTF2_like"/>
    <property type="match status" value="1"/>
</dbReference>
<dbReference type="Gene3D" id="3.10.450.50">
    <property type="match status" value="1"/>
</dbReference>
<evidence type="ECO:0000313" key="2">
    <source>
        <dbReference type="EMBL" id="PIK47211.1"/>
    </source>
</evidence>
<dbReference type="STRING" id="307972.A0A2G8KGT3"/>
<dbReference type="OrthoDB" id="10066181at2759"/>
<dbReference type="PANTHER" id="PTHR31664:SF8">
    <property type="entry name" value="DUF4440 DOMAIN-CONTAINING PROTEIN"/>
    <property type="match status" value="1"/>
</dbReference>
<evidence type="ECO:0000259" key="1">
    <source>
        <dbReference type="Pfam" id="PF14534"/>
    </source>
</evidence>
<accession>A0A2G8KGT3</accession>
<comment type="caution">
    <text evidence="2">The sequence shown here is derived from an EMBL/GenBank/DDBJ whole genome shotgun (WGS) entry which is preliminary data.</text>
</comment>
<dbReference type="Pfam" id="PF14534">
    <property type="entry name" value="DUF4440"/>
    <property type="match status" value="1"/>
</dbReference>
<organism evidence="2 3">
    <name type="scientific">Stichopus japonicus</name>
    <name type="common">Sea cucumber</name>
    <dbReference type="NCBI Taxonomy" id="307972"/>
    <lineage>
        <taxon>Eukaryota</taxon>
        <taxon>Metazoa</taxon>
        <taxon>Echinodermata</taxon>
        <taxon>Eleutherozoa</taxon>
        <taxon>Echinozoa</taxon>
        <taxon>Holothuroidea</taxon>
        <taxon>Aspidochirotacea</taxon>
        <taxon>Aspidochirotida</taxon>
        <taxon>Stichopodidae</taxon>
        <taxon>Apostichopus</taxon>
    </lineage>
</organism>
<dbReference type="Proteomes" id="UP000230750">
    <property type="component" value="Unassembled WGS sequence"/>
</dbReference>
<dbReference type="AlphaFoldDB" id="A0A2G8KGT3"/>
<sequence length="132" mass="14991">MEFFLTFIPTDIYKEIDVVRGKLEEAFAAKRFEDVSKLYTEDCRFMPPGQPLISGREGVCAAATQMWTGGIRTIKLEMEEAVGLGGDWAYSRGFVTFLLEDGSVAMPGKYFALWKRVDGQLQLFTDIFNRIK</sequence>
<feature type="domain" description="DUF4440" evidence="1">
    <location>
        <begin position="22"/>
        <end position="122"/>
    </location>
</feature>
<evidence type="ECO:0000313" key="3">
    <source>
        <dbReference type="Proteomes" id="UP000230750"/>
    </source>
</evidence>
<dbReference type="InterPro" id="IPR032710">
    <property type="entry name" value="NTF2-like_dom_sf"/>
</dbReference>